<comment type="function">
    <text evidence="7">Single strand-specific metallo-endoribonuclease involved in late-stage 70S ribosome quality control and in maturation of the 3' terminus of the 16S rRNA.</text>
</comment>
<dbReference type="InterPro" id="IPR002036">
    <property type="entry name" value="YbeY"/>
</dbReference>
<dbReference type="RefSeq" id="WP_214362649.1">
    <property type="nucleotide sequence ID" value="NZ_JAEKFT010000019.1"/>
</dbReference>
<keyword evidence="2 7" id="KW-0540">Nuclease</keyword>
<dbReference type="NCBIfam" id="TIGR00043">
    <property type="entry name" value="rRNA maturation RNase YbeY"/>
    <property type="match status" value="1"/>
</dbReference>
<feature type="binding site" evidence="7">
    <location>
        <position position="209"/>
    </location>
    <ligand>
        <name>Zn(2+)</name>
        <dbReference type="ChEBI" id="CHEBI:29105"/>
        <note>catalytic</note>
    </ligand>
</feature>
<sequence length="237" mass="25893">MTKTNERPGFHAIDSQGRSRALKAEAIELRWPDGRTLTLGLPFADEGDVELQAETADGVPVISLKPAACNLLMLQVEALPGGSELDAEPTLTLSVQNAVPADEEGKRLRPRKKQIRQWARAALLRDARVTLRWVGEAEGRHLNETYRGKDTATNVLTFVYDESDGALTGDLVICLPVVVREAEAQGKSLSAHLAHLVVHGMLHLQGMDHENDADADAMEAMEREILASLGYPDPYAQ</sequence>
<keyword evidence="3 7" id="KW-0479">Metal-binding</keyword>
<comment type="cofactor">
    <cofactor evidence="7">
        <name>Zn(2+)</name>
        <dbReference type="ChEBI" id="CHEBI:29105"/>
    </cofactor>
    <text evidence="7">Binds 1 zinc ion.</text>
</comment>
<protein>
    <recommendedName>
        <fullName evidence="7">Endoribonuclease YbeY</fullName>
        <ecNumber evidence="7">3.1.-.-</ecNumber>
    </recommendedName>
</protein>
<keyword evidence="5 7" id="KW-0378">Hydrolase</keyword>
<keyword evidence="9" id="KW-1185">Reference proteome</keyword>
<dbReference type="PANTHER" id="PTHR46986:SF1">
    <property type="entry name" value="ENDORIBONUCLEASE YBEY, CHLOROPLASTIC"/>
    <property type="match status" value="1"/>
</dbReference>
<dbReference type="GO" id="GO:0005737">
    <property type="term" value="C:cytoplasm"/>
    <property type="evidence" value="ECO:0007669"/>
    <property type="project" value="UniProtKB-SubCell"/>
</dbReference>
<keyword evidence="7" id="KW-0690">Ribosome biogenesis</keyword>
<evidence type="ECO:0000256" key="5">
    <source>
        <dbReference type="ARBA" id="ARBA00022801"/>
    </source>
</evidence>
<evidence type="ECO:0000313" key="9">
    <source>
        <dbReference type="Proteomes" id="UP000694660"/>
    </source>
</evidence>
<evidence type="ECO:0000256" key="7">
    <source>
        <dbReference type="HAMAP-Rule" id="MF_00009"/>
    </source>
</evidence>
<dbReference type="InterPro" id="IPR020549">
    <property type="entry name" value="YbeY_CS"/>
</dbReference>
<dbReference type="AlphaFoldDB" id="A0A944D9Z3"/>
<organism evidence="8 9">
    <name type="scientific">Denitromonas iodatirespirans</name>
    <dbReference type="NCBI Taxonomy" id="2795389"/>
    <lineage>
        <taxon>Bacteria</taxon>
        <taxon>Pseudomonadati</taxon>
        <taxon>Pseudomonadota</taxon>
        <taxon>Betaproteobacteria</taxon>
        <taxon>Rhodocyclales</taxon>
        <taxon>Zoogloeaceae</taxon>
        <taxon>Denitromonas</taxon>
    </lineage>
</organism>
<evidence type="ECO:0000256" key="3">
    <source>
        <dbReference type="ARBA" id="ARBA00022723"/>
    </source>
</evidence>
<comment type="subcellular location">
    <subcellularLocation>
        <location evidence="7">Cytoplasm</location>
    </subcellularLocation>
</comment>
<dbReference type="GO" id="GO:0008270">
    <property type="term" value="F:zinc ion binding"/>
    <property type="evidence" value="ECO:0007669"/>
    <property type="project" value="UniProtKB-UniRule"/>
</dbReference>
<dbReference type="Proteomes" id="UP000694660">
    <property type="component" value="Unassembled WGS sequence"/>
</dbReference>
<dbReference type="GO" id="GO:0004521">
    <property type="term" value="F:RNA endonuclease activity"/>
    <property type="evidence" value="ECO:0007669"/>
    <property type="project" value="UniProtKB-UniRule"/>
</dbReference>
<dbReference type="PROSITE" id="PS01306">
    <property type="entry name" value="UPF0054"/>
    <property type="match status" value="1"/>
</dbReference>
<dbReference type="Gene3D" id="3.40.390.30">
    <property type="entry name" value="Metalloproteases ('zincins'), catalytic domain"/>
    <property type="match status" value="1"/>
</dbReference>
<reference evidence="9" key="1">
    <citation type="journal article" date="2022" name="ISME J.">
        <title>Genetic and phylogenetic analysis of dissimilatory iodate-reducing bacteria identifies potential niches across the world's oceans.</title>
        <authorList>
            <person name="Reyes-Umana V."/>
            <person name="Henning Z."/>
            <person name="Lee K."/>
            <person name="Barnum T.P."/>
            <person name="Coates J.D."/>
        </authorList>
    </citation>
    <scope>NUCLEOTIDE SEQUENCE [LARGE SCALE GENOMIC DNA]</scope>
    <source>
        <strain evidence="9">IR12</strain>
    </source>
</reference>
<dbReference type="InterPro" id="IPR023091">
    <property type="entry name" value="MetalPrtase_cat_dom_sf_prd"/>
</dbReference>
<dbReference type="Pfam" id="PF02130">
    <property type="entry name" value="YbeY"/>
    <property type="match status" value="1"/>
</dbReference>
<dbReference type="GO" id="GO:0006364">
    <property type="term" value="P:rRNA processing"/>
    <property type="evidence" value="ECO:0007669"/>
    <property type="project" value="UniProtKB-UniRule"/>
</dbReference>
<keyword evidence="7" id="KW-0963">Cytoplasm</keyword>
<name>A0A944D9Z3_DENI1</name>
<dbReference type="SUPFAM" id="SSF55486">
    <property type="entry name" value="Metalloproteases ('zincins'), catalytic domain"/>
    <property type="match status" value="1"/>
</dbReference>
<comment type="similarity">
    <text evidence="1 7">Belongs to the endoribonuclease YbeY family.</text>
</comment>
<evidence type="ECO:0000256" key="2">
    <source>
        <dbReference type="ARBA" id="ARBA00022722"/>
    </source>
</evidence>
<feature type="binding site" evidence="7">
    <location>
        <position position="203"/>
    </location>
    <ligand>
        <name>Zn(2+)</name>
        <dbReference type="ChEBI" id="CHEBI:29105"/>
        <note>catalytic</note>
    </ligand>
</feature>
<dbReference type="EC" id="3.1.-.-" evidence="7"/>
<keyword evidence="4 7" id="KW-0255">Endonuclease</keyword>
<comment type="caution">
    <text evidence="8">The sequence shown here is derived from an EMBL/GenBank/DDBJ whole genome shotgun (WGS) entry which is preliminary data.</text>
</comment>
<gene>
    <name evidence="7 8" type="primary">ybeY</name>
    <name evidence="8" type="ORF">I8J34_16070</name>
</gene>
<feature type="binding site" evidence="7">
    <location>
        <position position="199"/>
    </location>
    <ligand>
        <name>Zn(2+)</name>
        <dbReference type="ChEBI" id="CHEBI:29105"/>
        <note>catalytic</note>
    </ligand>
</feature>
<evidence type="ECO:0000256" key="4">
    <source>
        <dbReference type="ARBA" id="ARBA00022759"/>
    </source>
</evidence>
<dbReference type="GO" id="GO:0004222">
    <property type="term" value="F:metalloendopeptidase activity"/>
    <property type="evidence" value="ECO:0007669"/>
    <property type="project" value="InterPro"/>
</dbReference>
<evidence type="ECO:0000256" key="1">
    <source>
        <dbReference type="ARBA" id="ARBA00010875"/>
    </source>
</evidence>
<proteinExistence type="inferred from homology"/>
<dbReference type="PANTHER" id="PTHR46986">
    <property type="entry name" value="ENDORIBONUCLEASE YBEY, CHLOROPLASTIC"/>
    <property type="match status" value="1"/>
</dbReference>
<accession>A0A944D9Z3</accession>
<evidence type="ECO:0000256" key="6">
    <source>
        <dbReference type="ARBA" id="ARBA00022833"/>
    </source>
</evidence>
<evidence type="ECO:0000313" key="8">
    <source>
        <dbReference type="EMBL" id="MBT0962699.1"/>
    </source>
</evidence>
<dbReference type="EMBL" id="JAEKFT010000019">
    <property type="protein sequence ID" value="MBT0962699.1"/>
    <property type="molecule type" value="Genomic_DNA"/>
</dbReference>
<keyword evidence="7" id="KW-0698">rRNA processing</keyword>
<keyword evidence="6 7" id="KW-0862">Zinc</keyword>
<dbReference type="HAMAP" id="MF_00009">
    <property type="entry name" value="Endoribonucl_YbeY"/>
    <property type="match status" value="1"/>
</dbReference>